<gene>
    <name evidence="2" type="ORF">MI149_30230</name>
</gene>
<accession>A0ABY5TXS0</accession>
<evidence type="ECO:0000313" key="3">
    <source>
        <dbReference type="Proteomes" id="UP001055337"/>
    </source>
</evidence>
<dbReference type="Proteomes" id="UP001055337">
    <property type="component" value="Chromosome"/>
</dbReference>
<name>A0ABY5TXS0_9MYCO</name>
<proteinExistence type="predicted"/>
<feature type="region of interest" description="Disordered" evidence="1">
    <location>
        <begin position="19"/>
        <end position="44"/>
    </location>
</feature>
<protein>
    <submittedName>
        <fullName evidence="2">Uncharacterized protein</fullName>
    </submittedName>
</protein>
<evidence type="ECO:0000256" key="1">
    <source>
        <dbReference type="SAM" id="MobiDB-lite"/>
    </source>
</evidence>
<dbReference type="RefSeq" id="WP_262871721.1">
    <property type="nucleotide sequence ID" value="NZ_CP092362.2"/>
</dbReference>
<dbReference type="EMBL" id="CP092362">
    <property type="protein sequence ID" value="UVY96043.1"/>
    <property type="molecule type" value="Genomic_DNA"/>
</dbReference>
<evidence type="ECO:0000313" key="2">
    <source>
        <dbReference type="EMBL" id="UVY96043.1"/>
    </source>
</evidence>
<organism evidence="2 3">
    <name type="scientific">Mycolicibacterium crocinum</name>
    <dbReference type="NCBI Taxonomy" id="388459"/>
    <lineage>
        <taxon>Bacteria</taxon>
        <taxon>Bacillati</taxon>
        <taxon>Actinomycetota</taxon>
        <taxon>Actinomycetes</taxon>
        <taxon>Mycobacteriales</taxon>
        <taxon>Mycobacteriaceae</taxon>
        <taxon>Mycolicibacterium</taxon>
    </lineage>
</organism>
<keyword evidence="3" id="KW-1185">Reference proteome</keyword>
<reference evidence="2" key="1">
    <citation type="submission" date="2022-08" db="EMBL/GenBank/DDBJ databases">
        <title>Whole genome sequencing of non-tuberculosis mycobacteria type-strains.</title>
        <authorList>
            <person name="Igarashi Y."/>
            <person name="Osugi A."/>
            <person name="Mitarai S."/>
        </authorList>
    </citation>
    <scope>NUCLEOTIDE SEQUENCE</scope>
    <source>
        <strain evidence="2">JCM 16369</strain>
    </source>
</reference>
<sequence length="44" mass="4908">MTSPYAEPRRLADVVELPLARMAPQGDPASGDDEREPETIILLW</sequence>